<dbReference type="InterPro" id="IPR018247">
    <property type="entry name" value="EF_Hand_1_Ca_BS"/>
</dbReference>
<dbReference type="InterPro" id="IPR002048">
    <property type="entry name" value="EF_hand_dom"/>
</dbReference>
<dbReference type="Pfam" id="PF13229">
    <property type="entry name" value="Beta_helix"/>
    <property type="match status" value="1"/>
</dbReference>
<dbReference type="Proteomes" id="UP001190700">
    <property type="component" value="Unassembled WGS sequence"/>
</dbReference>
<reference evidence="3 4" key="1">
    <citation type="journal article" date="2015" name="Genome Biol. Evol.">
        <title>Comparative Genomics of a Bacterivorous Green Alga Reveals Evolutionary Causalities and Consequences of Phago-Mixotrophic Mode of Nutrition.</title>
        <authorList>
            <person name="Burns J.A."/>
            <person name="Paasch A."/>
            <person name="Narechania A."/>
            <person name="Kim E."/>
        </authorList>
    </citation>
    <scope>NUCLEOTIDE SEQUENCE [LARGE SCALE GENOMIC DNA]</scope>
    <source>
        <strain evidence="3 4">PLY_AMNH</strain>
    </source>
</reference>
<keyword evidence="4" id="KW-1185">Reference proteome</keyword>
<dbReference type="AlphaFoldDB" id="A0AAE0KWB3"/>
<dbReference type="InterPro" id="IPR039448">
    <property type="entry name" value="Beta_helix"/>
</dbReference>
<proteinExistence type="predicted"/>
<keyword evidence="1" id="KW-0732">Signal</keyword>
<evidence type="ECO:0000313" key="3">
    <source>
        <dbReference type="EMBL" id="KAK3263131.1"/>
    </source>
</evidence>
<dbReference type="PROSITE" id="PS50222">
    <property type="entry name" value="EF_HAND_2"/>
    <property type="match status" value="1"/>
</dbReference>
<dbReference type="GO" id="GO:0005509">
    <property type="term" value="F:calcium ion binding"/>
    <property type="evidence" value="ECO:0007669"/>
    <property type="project" value="InterPro"/>
</dbReference>
<comment type="caution">
    <text evidence="3">The sequence shown here is derived from an EMBL/GenBank/DDBJ whole genome shotgun (WGS) entry which is preliminary data.</text>
</comment>
<evidence type="ECO:0000313" key="4">
    <source>
        <dbReference type="Proteomes" id="UP001190700"/>
    </source>
</evidence>
<dbReference type="SUPFAM" id="SSF51126">
    <property type="entry name" value="Pectin lyase-like"/>
    <property type="match status" value="1"/>
</dbReference>
<feature type="domain" description="EF-hand" evidence="2">
    <location>
        <begin position="24"/>
        <end position="59"/>
    </location>
</feature>
<sequence length="771" mass="81577">MLWPAATLILGVVSAYAALPIIAEEQNLMNTVFEDLDLDGNGCISRAEFTHHSRRQRNSHPRNEKLDEVTTVVNNFSKEEVNPDNISPDTADSHFAWTAYTTRTQILSNNLEDRSLASAAPEGRDSEAAPSPSLPVSKLFLNWQNQSFSLKVERTAGVASVSEAGQPHTNASFSSSSVRVPVELLHGSPADSLDREEIAFVIEWADLSSSAGRESQAGTEVDSLQSKLGGREVSRTRQLLNCSEDGDSCGSKILDDDTTCTTTDRLWGGYATVVNRSPGTCCEFCRVNHPETTVSDYWKDLEWCNCYGSCSSVRCVSLACYGHLGGSVVTWKLRLSPPPASPSMPEVPFPPPAMPSPPPIPPAPPLQTCCEATVANISTLNPIHAADQLSQAISTASIQLIFLSTAVSLEQGALPSITRSLNITGQCKSAPCELSGHRTFRIFAVESGGTFVLRALALRFGFSSSNGGALYLAPYSVALLYECTVESSTAGNGGGIYLDANSSLHMAACLLDGNTAQASMGTSGGGAVYGVGSAFLELSNGTHFSNNYAVRNGGSIYLLEESVMEMHNTTVTTSYAEQESGGGITLYYSDARITNCRLSQSRAGSMGGALCCSTRCTLSLADTIVSDNLSGDSGGGLYAHVGAVFMVGPATQVLHNKVNNSGFGGGGIYLYDDSRLHILNSVVQYNQATFGGGICCRESSVVALTKGSLVTDNTARVGGGLYVRRNSRSLISDASMVEYNVAANGGGGIATQDNDILLEVVDFSSVDRNIA</sequence>
<dbReference type="EMBL" id="LGRX02015688">
    <property type="protein sequence ID" value="KAK3263131.1"/>
    <property type="molecule type" value="Genomic_DNA"/>
</dbReference>
<feature type="chain" id="PRO_5042044170" description="EF-hand domain-containing protein" evidence="1">
    <location>
        <begin position="18"/>
        <end position="771"/>
    </location>
</feature>
<gene>
    <name evidence="3" type="ORF">CYMTET_28046</name>
</gene>
<name>A0AAE0KWB3_9CHLO</name>
<dbReference type="PANTHER" id="PTHR11319">
    <property type="entry name" value="G PROTEIN-COUPLED RECEPTOR-RELATED"/>
    <property type="match status" value="1"/>
</dbReference>
<feature type="signal peptide" evidence="1">
    <location>
        <begin position="1"/>
        <end position="17"/>
    </location>
</feature>
<accession>A0AAE0KWB3</accession>
<dbReference type="PROSITE" id="PS00018">
    <property type="entry name" value="EF_HAND_1"/>
    <property type="match status" value="1"/>
</dbReference>
<dbReference type="PANTHER" id="PTHR11319:SF35">
    <property type="entry name" value="OUTER MEMBRANE PROTEIN PMPC-RELATED"/>
    <property type="match status" value="1"/>
</dbReference>
<feature type="non-terminal residue" evidence="3">
    <location>
        <position position="771"/>
    </location>
</feature>
<evidence type="ECO:0000256" key="1">
    <source>
        <dbReference type="SAM" id="SignalP"/>
    </source>
</evidence>
<protein>
    <recommendedName>
        <fullName evidence="2">EF-hand domain-containing protein</fullName>
    </recommendedName>
</protein>
<evidence type="ECO:0000259" key="2">
    <source>
        <dbReference type="PROSITE" id="PS50222"/>
    </source>
</evidence>
<dbReference type="InterPro" id="IPR011050">
    <property type="entry name" value="Pectin_lyase_fold/virulence"/>
</dbReference>
<organism evidence="3 4">
    <name type="scientific">Cymbomonas tetramitiformis</name>
    <dbReference type="NCBI Taxonomy" id="36881"/>
    <lineage>
        <taxon>Eukaryota</taxon>
        <taxon>Viridiplantae</taxon>
        <taxon>Chlorophyta</taxon>
        <taxon>Pyramimonadophyceae</taxon>
        <taxon>Pyramimonadales</taxon>
        <taxon>Pyramimonadaceae</taxon>
        <taxon>Cymbomonas</taxon>
    </lineage>
</organism>